<dbReference type="InterPro" id="IPR048279">
    <property type="entry name" value="MdtK-like"/>
</dbReference>
<keyword evidence="9" id="KW-1185">Reference proteome</keyword>
<comment type="caution">
    <text evidence="8">The sequence shown here is derived from an EMBL/GenBank/DDBJ whole genome shotgun (WGS) entry which is preliminary data.</text>
</comment>
<name>A0A928V9F2_9GAMM</name>
<dbReference type="GO" id="GO:0042910">
    <property type="term" value="F:xenobiotic transmembrane transporter activity"/>
    <property type="evidence" value="ECO:0007669"/>
    <property type="project" value="InterPro"/>
</dbReference>
<sequence>MSLALPVALQMLLQSVIGMTDVIMIGDLGATSVAAVGLASKIHFLLIVLMSGFATGCSVLIAQYSGAGDDAGCRRILSVTLIIGMVVITPFVLAFALGANSWVNWINPDPEVVRLTALYLVITAPVLWLTQLIVIYEASLRALGNTTMPLMGGMIAAVANVALNYALIYGNWGFPAMGVAGAAWATVIARGLQLAFIVGWIYWRRHGFALDWQGLLAGFDKVYMGRYIAFVLPLVANYTIWAVGNSVYHVVTGFAGTDALAVMGVLVPIESAFFALFIGFANASAILIGRSLGADRQDDAMRLYRFFNQLTFTLVILLSLVLWFARPWVLAIFDQLDAQATALLYDTLAVFCALVWLKVFNMMRIIGVLRAGGDNRFCLITDTVVMWLVGLPIYAVAVFFGHISFIWIYALMYLEDALKLWPVMHRIRHRKWMRNLTHSH</sequence>
<dbReference type="EMBL" id="PRDL01000001">
    <property type="protein sequence ID" value="MBE8718929.1"/>
    <property type="molecule type" value="Genomic_DNA"/>
</dbReference>
<feature type="transmembrane region" description="Helical" evidence="7">
    <location>
        <begin position="261"/>
        <end position="285"/>
    </location>
</feature>
<dbReference type="GO" id="GO:0015297">
    <property type="term" value="F:antiporter activity"/>
    <property type="evidence" value="ECO:0007669"/>
    <property type="project" value="InterPro"/>
</dbReference>
<evidence type="ECO:0000256" key="6">
    <source>
        <dbReference type="ARBA" id="ARBA00023136"/>
    </source>
</evidence>
<evidence type="ECO:0000313" key="8">
    <source>
        <dbReference type="EMBL" id="MBE8718929.1"/>
    </source>
</evidence>
<feature type="transmembrane region" description="Helical" evidence="7">
    <location>
        <begin position="224"/>
        <end position="241"/>
    </location>
</feature>
<dbReference type="AlphaFoldDB" id="A0A928V9F2"/>
<evidence type="ECO:0000256" key="7">
    <source>
        <dbReference type="SAM" id="Phobius"/>
    </source>
</evidence>
<evidence type="ECO:0000313" key="9">
    <source>
        <dbReference type="Proteomes" id="UP000652567"/>
    </source>
</evidence>
<proteinExistence type="predicted"/>
<feature type="transmembrane region" description="Helical" evidence="7">
    <location>
        <begin position="338"/>
        <end position="357"/>
    </location>
</feature>
<evidence type="ECO:0000256" key="4">
    <source>
        <dbReference type="ARBA" id="ARBA00022692"/>
    </source>
</evidence>
<feature type="transmembrane region" description="Helical" evidence="7">
    <location>
        <begin position="306"/>
        <end position="326"/>
    </location>
</feature>
<feature type="transmembrane region" description="Helical" evidence="7">
    <location>
        <begin position="181"/>
        <end position="203"/>
    </location>
</feature>
<accession>A0A928V9F2</accession>
<dbReference type="Pfam" id="PF01554">
    <property type="entry name" value="MatE"/>
    <property type="match status" value="2"/>
</dbReference>
<keyword evidence="2" id="KW-0813">Transport</keyword>
<dbReference type="InterPro" id="IPR002528">
    <property type="entry name" value="MATE_fam"/>
</dbReference>
<feature type="transmembrane region" description="Helical" evidence="7">
    <location>
        <begin position="377"/>
        <end position="400"/>
    </location>
</feature>
<keyword evidence="5 7" id="KW-1133">Transmembrane helix</keyword>
<feature type="transmembrane region" description="Helical" evidence="7">
    <location>
        <begin position="148"/>
        <end position="169"/>
    </location>
</feature>
<organism evidence="8 9">
    <name type="scientific">Cellvibrio polysaccharolyticus</name>
    <dbReference type="NCBI Taxonomy" id="2082724"/>
    <lineage>
        <taxon>Bacteria</taxon>
        <taxon>Pseudomonadati</taxon>
        <taxon>Pseudomonadota</taxon>
        <taxon>Gammaproteobacteria</taxon>
        <taxon>Cellvibrionales</taxon>
        <taxon>Cellvibrionaceae</taxon>
        <taxon>Cellvibrio</taxon>
    </lineage>
</organism>
<dbReference type="PANTHER" id="PTHR42925:SF2">
    <property type="entry name" value="NA+ DRIVEN MULTIDRUG EFFLUX PUMP"/>
    <property type="match status" value="1"/>
</dbReference>
<evidence type="ECO:0000256" key="2">
    <source>
        <dbReference type="ARBA" id="ARBA00022448"/>
    </source>
</evidence>
<protein>
    <submittedName>
        <fullName evidence="8">MATE family efflux transporter</fullName>
    </submittedName>
</protein>
<gene>
    <name evidence="8" type="ORF">C4F51_17275</name>
</gene>
<dbReference type="PIRSF" id="PIRSF006603">
    <property type="entry name" value="DinF"/>
    <property type="match status" value="1"/>
</dbReference>
<dbReference type="InterPro" id="IPR047135">
    <property type="entry name" value="YsiQ"/>
</dbReference>
<feature type="transmembrane region" description="Helical" evidence="7">
    <location>
        <begin position="117"/>
        <end position="136"/>
    </location>
</feature>
<evidence type="ECO:0000256" key="3">
    <source>
        <dbReference type="ARBA" id="ARBA00022475"/>
    </source>
</evidence>
<evidence type="ECO:0000256" key="1">
    <source>
        <dbReference type="ARBA" id="ARBA00004429"/>
    </source>
</evidence>
<reference evidence="8" key="1">
    <citation type="submission" date="2018-07" db="EMBL/GenBank/DDBJ databases">
        <title>Genome assembly of strain Ka43.</title>
        <authorList>
            <person name="Kukolya J."/>
            <person name="Nagy I."/>
            <person name="Horvath B."/>
            <person name="Toth A."/>
        </authorList>
    </citation>
    <scope>NUCLEOTIDE SEQUENCE</scope>
    <source>
        <strain evidence="8">KB43</strain>
    </source>
</reference>
<keyword evidence="6 7" id="KW-0472">Membrane</keyword>
<keyword evidence="3" id="KW-1003">Cell membrane</keyword>
<dbReference type="GO" id="GO:0005886">
    <property type="term" value="C:plasma membrane"/>
    <property type="evidence" value="ECO:0007669"/>
    <property type="project" value="UniProtKB-SubCell"/>
</dbReference>
<feature type="transmembrane region" description="Helical" evidence="7">
    <location>
        <begin position="76"/>
        <end position="97"/>
    </location>
</feature>
<dbReference type="PANTHER" id="PTHR42925">
    <property type="entry name" value="MULTIDRUG AND TOXIN EFFLUX PROTEIN MATE FAMILY"/>
    <property type="match status" value="1"/>
</dbReference>
<dbReference type="NCBIfam" id="TIGR00797">
    <property type="entry name" value="matE"/>
    <property type="match status" value="1"/>
</dbReference>
<dbReference type="Proteomes" id="UP000652567">
    <property type="component" value="Unassembled WGS sequence"/>
</dbReference>
<feature type="transmembrane region" description="Helical" evidence="7">
    <location>
        <begin position="42"/>
        <end position="64"/>
    </location>
</feature>
<keyword evidence="4 7" id="KW-0812">Transmembrane</keyword>
<comment type="subcellular location">
    <subcellularLocation>
        <location evidence="1">Cell inner membrane</location>
        <topology evidence="1">Multi-pass membrane protein</topology>
    </subcellularLocation>
</comment>
<evidence type="ECO:0000256" key="5">
    <source>
        <dbReference type="ARBA" id="ARBA00022989"/>
    </source>
</evidence>